<gene>
    <name evidence="3" type="ORF">GMOD_00010337</name>
</gene>
<evidence type="ECO:0000313" key="3">
    <source>
        <dbReference type="EMBL" id="RMZ69665.1"/>
    </source>
</evidence>
<evidence type="ECO:0000256" key="1">
    <source>
        <dbReference type="SAM" id="Phobius"/>
    </source>
</evidence>
<proteinExistence type="predicted"/>
<protein>
    <submittedName>
        <fullName evidence="3">GIY-YIG endonuclease (Mitochondrion)</fullName>
    </submittedName>
</protein>
<dbReference type="SUPFAM" id="SSF82771">
    <property type="entry name" value="GIY-YIG endonuclease"/>
    <property type="match status" value="1"/>
</dbReference>
<keyword evidence="4" id="KW-1185">Reference proteome</keyword>
<keyword evidence="3" id="KW-0378">Hydrolase</keyword>
<dbReference type="EMBL" id="KE747820">
    <property type="protein sequence ID" value="RMZ69665.1"/>
    <property type="molecule type" value="Genomic_DNA"/>
</dbReference>
<dbReference type="GO" id="GO:0003677">
    <property type="term" value="F:DNA binding"/>
    <property type="evidence" value="ECO:0007669"/>
    <property type="project" value="InterPro"/>
</dbReference>
<keyword evidence="1" id="KW-0472">Membrane</keyword>
<dbReference type="InterPro" id="IPR035901">
    <property type="entry name" value="GIY-YIG_endonuc_sf"/>
</dbReference>
<accession>A0A3M7M572</accession>
<dbReference type="NCBIfam" id="TIGR01453">
    <property type="entry name" value="grpIintron_endo"/>
    <property type="match status" value="1"/>
</dbReference>
<dbReference type="InterPro" id="IPR003611">
    <property type="entry name" value="NUMOD3"/>
</dbReference>
<keyword evidence="1" id="KW-1133">Transmembrane helix</keyword>
<dbReference type="Pfam" id="PF07460">
    <property type="entry name" value="NUMOD3"/>
    <property type="match status" value="1"/>
</dbReference>
<keyword evidence="3" id="KW-0540">Nuclease</keyword>
<dbReference type="AlphaFoldDB" id="A0A3M7M572"/>
<dbReference type="InterPro" id="IPR006350">
    <property type="entry name" value="Intron_endoG1"/>
</dbReference>
<reference evidence="3 4" key="1">
    <citation type="journal article" date="2014" name="PLoS ONE">
        <title>De novo Genome Assembly of the Fungal Plant Pathogen Pyrenophora semeniperda.</title>
        <authorList>
            <person name="Soliai M.M."/>
            <person name="Meyer S.E."/>
            <person name="Udall J.A."/>
            <person name="Elzinga D.E."/>
            <person name="Hermansen R.A."/>
            <person name="Bodily P.M."/>
            <person name="Hart A.A."/>
            <person name="Coleman C.E."/>
        </authorList>
    </citation>
    <scope>NUCLEOTIDE SEQUENCE [LARGE SCALE GENOMIC DNA]</scope>
    <source>
        <strain evidence="3 4">CCB06</strain>
        <tissue evidence="3">Mycelium</tissue>
    </source>
</reference>
<name>A0A3M7M572_9PLEO</name>
<feature type="domain" description="Nuclease associated modular" evidence="2">
    <location>
        <begin position="74"/>
        <end position="100"/>
    </location>
</feature>
<organism evidence="3 4">
    <name type="scientific">Pyrenophora seminiperda CCB06</name>
    <dbReference type="NCBI Taxonomy" id="1302712"/>
    <lineage>
        <taxon>Eukaryota</taxon>
        <taxon>Fungi</taxon>
        <taxon>Dikarya</taxon>
        <taxon>Ascomycota</taxon>
        <taxon>Pezizomycotina</taxon>
        <taxon>Dothideomycetes</taxon>
        <taxon>Pleosporomycetidae</taxon>
        <taxon>Pleosporales</taxon>
        <taxon>Pleosporineae</taxon>
        <taxon>Pleosporaceae</taxon>
        <taxon>Pyrenophora</taxon>
    </lineage>
</organism>
<dbReference type="Gene3D" id="3.40.1440.10">
    <property type="entry name" value="GIY-YIG endonuclease"/>
    <property type="match status" value="1"/>
</dbReference>
<dbReference type="GO" id="GO:0004519">
    <property type="term" value="F:endonuclease activity"/>
    <property type="evidence" value="ECO:0007669"/>
    <property type="project" value="UniProtKB-KW"/>
</dbReference>
<dbReference type="Proteomes" id="UP000265663">
    <property type="component" value="Unassembled WGS sequence"/>
</dbReference>
<feature type="transmembrane region" description="Helical" evidence="1">
    <location>
        <begin position="116"/>
        <end position="134"/>
    </location>
</feature>
<sequence length="135" mass="15796">MRLKCYYNIYFLESAIKKRKSLIYSGLLKYGYSNFTLEILEYCDSSETIQREQYYLDLLKPEYNILLTAGSRLGSKHSEQTKAKISSAAIGNKNSTGGKGRKRAEGAAIKKEKKRIECIFCLFLFWIFIFFFYWS</sequence>
<evidence type="ECO:0000259" key="2">
    <source>
        <dbReference type="Pfam" id="PF07460"/>
    </source>
</evidence>
<dbReference type="OrthoDB" id="3798971at2759"/>
<keyword evidence="1" id="KW-0812">Transmembrane</keyword>
<keyword evidence="3" id="KW-0255">Endonuclease</keyword>
<evidence type="ECO:0000313" key="4">
    <source>
        <dbReference type="Proteomes" id="UP000265663"/>
    </source>
</evidence>